<sequence length="76" mass="8679">MKTHSCAAPTGVFTFNCNSRDFVVQQKDVAYFHPSTTNEGQYFVMMQNGKQYRAENLVEITRMIGPSETISVRKKL</sequence>
<gene>
    <name evidence="1" type="ORF">NCTC11544_00155</name>
</gene>
<name>A0A379YBW2_9GAMM</name>
<evidence type="ECO:0000313" key="2">
    <source>
        <dbReference type="Proteomes" id="UP000255529"/>
    </source>
</evidence>
<organism evidence="1 2">
    <name type="scientific">Serratia quinivorans</name>
    <dbReference type="NCBI Taxonomy" id="137545"/>
    <lineage>
        <taxon>Bacteria</taxon>
        <taxon>Pseudomonadati</taxon>
        <taxon>Pseudomonadota</taxon>
        <taxon>Gammaproteobacteria</taxon>
        <taxon>Enterobacterales</taxon>
        <taxon>Yersiniaceae</taxon>
        <taxon>Serratia</taxon>
    </lineage>
</organism>
<reference evidence="1 2" key="1">
    <citation type="submission" date="2018-06" db="EMBL/GenBank/DDBJ databases">
        <authorList>
            <consortium name="Pathogen Informatics"/>
            <person name="Doyle S."/>
        </authorList>
    </citation>
    <scope>NUCLEOTIDE SEQUENCE [LARGE SCALE GENOMIC DNA]</scope>
    <source>
        <strain evidence="1 2">NCTC11544</strain>
    </source>
</reference>
<proteinExistence type="predicted"/>
<dbReference type="EMBL" id="UGYN01000002">
    <property type="protein sequence ID" value="SUI43291.1"/>
    <property type="molecule type" value="Genomic_DNA"/>
</dbReference>
<accession>A0A379YBW2</accession>
<dbReference type="Proteomes" id="UP000255529">
    <property type="component" value="Unassembled WGS sequence"/>
</dbReference>
<protein>
    <submittedName>
        <fullName evidence="1">Uncharacterized protein</fullName>
    </submittedName>
</protein>
<dbReference type="AlphaFoldDB" id="A0A379YBW2"/>
<evidence type="ECO:0000313" key="1">
    <source>
        <dbReference type="EMBL" id="SUI43291.1"/>
    </source>
</evidence>